<dbReference type="AlphaFoldDB" id="A0A6M3LSD6"/>
<name>A0A6M3LSD6_9ZZZZ</name>
<reference evidence="2" key="1">
    <citation type="submission" date="2020-03" db="EMBL/GenBank/DDBJ databases">
        <title>The deep terrestrial virosphere.</title>
        <authorList>
            <person name="Holmfeldt K."/>
            <person name="Nilsson E."/>
            <person name="Simone D."/>
            <person name="Lopez-Fernandez M."/>
            <person name="Wu X."/>
            <person name="de Brujin I."/>
            <person name="Lundin D."/>
            <person name="Andersson A."/>
            <person name="Bertilsson S."/>
            <person name="Dopson M."/>
        </authorList>
    </citation>
    <scope>NUCLEOTIDE SEQUENCE</scope>
    <source>
        <strain evidence="2">MM415B05665</strain>
    </source>
</reference>
<feature type="compositionally biased region" description="Basic and acidic residues" evidence="1">
    <location>
        <begin position="29"/>
        <end position="39"/>
    </location>
</feature>
<sequence>MSTPFRFGRKECADTHKGAARSVPVTHPHQTDKGQRERQGSGAGD</sequence>
<gene>
    <name evidence="2" type="ORF">MM415B05665_0015</name>
</gene>
<proteinExistence type="predicted"/>
<organism evidence="2">
    <name type="scientific">viral metagenome</name>
    <dbReference type="NCBI Taxonomy" id="1070528"/>
    <lineage>
        <taxon>unclassified sequences</taxon>
        <taxon>metagenomes</taxon>
        <taxon>organismal metagenomes</taxon>
    </lineage>
</organism>
<feature type="compositionally biased region" description="Basic and acidic residues" evidence="1">
    <location>
        <begin position="8"/>
        <end position="17"/>
    </location>
</feature>
<protein>
    <submittedName>
        <fullName evidence="2">Uncharacterized protein</fullName>
    </submittedName>
</protein>
<accession>A0A6M3LSD6</accession>
<evidence type="ECO:0000256" key="1">
    <source>
        <dbReference type="SAM" id="MobiDB-lite"/>
    </source>
</evidence>
<dbReference type="EMBL" id="MT143555">
    <property type="protein sequence ID" value="QJA98140.1"/>
    <property type="molecule type" value="Genomic_DNA"/>
</dbReference>
<feature type="region of interest" description="Disordered" evidence="1">
    <location>
        <begin position="1"/>
        <end position="45"/>
    </location>
</feature>
<evidence type="ECO:0000313" key="2">
    <source>
        <dbReference type="EMBL" id="QJA98140.1"/>
    </source>
</evidence>